<name>A0A2W5BEA6_9BACT</name>
<reference evidence="1 2" key="1">
    <citation type="submission" date="2017-08" db="EMBL/GenBank/DDBJ databases">
        <title>Infants hospitalized years apart are colonized by the same room-sourced microbial strains.</title>
        <authorList>
            <person name="Brooks B."/>
            <person name="Olm M.R."/>
            <person name="Firek B.A."/>
            <person name="Baker R."/>
            <person name="Thomas B.C."/>
            <person name="Morowitz M.J."/>
            <person name="Banfield J.F."/>
        </authorList>
    </citation>
    <scope>NUCLEOTIDE SEQUENCE [LARGE SCALE GENOMIC DNA]</scope>
    <source>
        <strain evidence="1">S2_018_000_R2_104</strain>
    </source>
</reference>
<evidence type="ECO:0000313" key="2">
    <source>
        <dbReference type="Proteomes" id="UP000249557"/>
    </source>
</evidence>
<evidence type="ECO:0000313" key="1">
    <source>
        <dbReference type="EMBL" id="PZO81405.1"/>
    </source>
</evidence>
<accession>A0A2W5BEA6</accession>
<dbReference type="Gene3D" id="3.40.50.2000">
    <property type="entry name" value="Glycogen Phosphorylase B"/>
    <property type="match status" value="1"/>
</dbReference>
<sequence>VPPNDADALAKALEEALSMDAEARSVMATHAMMHIAENFTRSKMVDETMDVYAELLQEKFFVAPPKKRIEKIVLPETTPLNQAAE</sequence>
<protein>
    <recommendedName>
        <fullName evidence="3">Glycosyl transferase</fullName>
    </recommendedName>
</protein>
<evidence type="ECO:0008006" key="3">
    <source>
        <dbReference type="Google" id="ProtNLM"/>
    </source>
</evidence>
<organism evidence="1 2">
    <name type="scientific">Micavibrio aeruginosavorus</name>
    <dbReference type="NCBI Taxonomy" id="349221"/>
    <lineage>
        <taxon>Bacteria</taxon>
        <taxon>Pseudomonadati</taxon>
        <taxon>Bdellovibrionota</taxon>
        <taxon>Bdellovibrionia</taxon>
        <taxon>Bdellovibrionales</taxon>
        <taxon>Pseudobdellovibrionaceae</taxon>
        <taxon>Micavibrio</taxon>
    </lineage>
</organism>
<dbReference type="SUPFAM" id="SSF53756">
    <property type="entry name" value="UDP-Glycosyltransferase/glycogen phosphorylase"/>
    <property type="match status" value="1"/>
</dbReference>
<dbReference type="Proteomes" id="UP000249557">
    <property type="component" value="Unassembled WGS sequence"/>
</dbReference>
<dbReference type="EMBL" id="QFNK01000303">
    <property type="protein sequence ID" value="PZO81405.1"/>
    <property type="molecule type" value="Genomic_DNA"/>
</dbReference>
<feature type="non-terminal residue" evidence="1">
    <location>
        <position position="1"/>
    </location>
</feature>
<dbReference type="AlphaFoldDB" id="A0A2W5BEA6"/>
<proteinExistence type="predicted"/>
<comment type="caution">
    <text evidence="1">The sequence shown here is derived from an EMBL/GenBank/DDBJ whole genome shotgun (WGS) entry which is preliminary data.</text>
</comment>
<gene>
    <name evidence="1" type="ORF">DI626_10840</name>
</gene>